<evidence type="ECO:0000256" key="5">
    <source>
        <dbReference type="ARBA" id="ARBA00023163"/>
    </source>
</evidence>
<dbReference type="STRING" id="36844.SAMN04488501_101324"/>
<dbReference type="RefSeq" id="WP_052222613.1">
    <property type="nucleotide sequence ID" value="NZ_LHUR01000042.1"/>
</dbReference>
<dbReference type="Pfam" id="PF00989">
    <property type="entry name" value="PAS"/>
    <property type="match status" value="1"/>
</dbReference>
<dbReference type="Proteomes" id="UP000037043">
    <property type="component" value="Unassembled WGS sequence"/>
</dbReference>
<keyword evidence="1" id="KW-0547">Nucleotide-binding</keyword>
<dbReference type="GO" id="GO:0005524">
    <property type="term" value="F:ATP binding"/>
    <property type="evidence" value="ECO:0007669"/>
    <property type="project" value="UniProtKB-KW"/>
</dbReference>
<dbReference type="SUPFAM" id="SSF52540">
    <property type="entry name" value="P-loop containing nucleoside triphosphate hydrolases"/>
    <property type="match status" value="1"/>
</dbReference>
<dbReference type="PROSITE" id="PS00688">
    <property type="entry name" value="SIGMA54_INTERACT_3"/>
    <property type="match status" value="1"/>
</dbReference>
<evidence type="ECO:0000256" key="3">
    <source>
        <dbReference type="ARBA" id="ARBA00023015"/>
    </source>
</evidence>
<sequence>MDQDKILENYTEKQKNLICEKMLEISEDGFVIMDTDNNIAYINPAYCNHLQVEMKDAIGKPILDIILNSKLPEIIHNKEFIEKEVFHLAAKGQPNIHDKYFIVTRASVIEEDKAIAAIGQVKFEKNTMKLAQSLRDLNEELKYYKDEFHRLVKDRFSLDSIKGNSHEMIEIKKIAQKAAENDFTVLLTGETGTGKEVFANAIHYSSKRKFKPLVRVNCAAIPQELFESEFFGYSDGAFTGAKKGGKKGKFELANGGTLFLDEIGDMPLFMQVKLLRVLQEKEIEKIGSEKTIPIDIRVIAATNKNLQEEISKNRFREDLYYRLNVIGIGLPPLRKRKEDIPLFIDSFLEEINEKYNTNIKISKEVKDILMNYTWPGNVRELKNTIERCYTMADNNLITNASLPVNILTKSKLQNYDSSKTLNEIMANIEKEIILQVIEKNNSNIQKTAIDLGVHRSTLYKKMGDYNIKRSDIDIIKE</sequence>
<dbReference type="PRINTS" id="PR01590">
    <property type="entry name" value="HTHFIS"/>
</dbReference>
<dbReference type="InterPro" id="IPR025662">
    <property type="entry name" value="Sigma_54_int_dom_ATP-bd_1"/>
</dbReference>
<dbReference type="InterPro" id="IPR025944">
    <property type="entry name" value="Sigma_54_int_dom_CS"/>
</dbReference>
<keyword evidence="3" id="KW-0805">Transcription regulation</keyword>
<dbReference type="PANTHER" id="PTHR32071:SF57">
    <property type="entry name" value="C4-DICARBOXYLATE TRANSPORT TRANSCRIPTIONAL REGULATORY PROTEIN DCTD"/>
    <property type="match status" value="1"/>
</dbReference>
<dbReference type="PANTHER" id="PTHR32071">
    <property type="entry name" value="TRANSCRIPTIONAL REGULATORY PROTEIN"/>
    <property type="match status" value="1"/>
</dbReference>
<evidence type="ECO:0000313" key="7">
    <source>
        <dbReference type="EMBL" id="KOA18263.1"/>
    </source>
</evidence>
<dbReference type="Gene3D" id="3.30.450.20">
    <property type="entry name" value="PAS domain"/>
    <property type="match status" value="1"/>
</dbReference>
<dbReference type="InterPro" id="IPR002078">
    <property type="entry name" value="Sigma_54_int"/>
</dbReference>
<dbReference type="AlphaFoldDB" id="A0A0L6Z638"/>
<evidence type="ECO:0000256" key="4">
    <source>
        <dbReference type="ARBA" id="ARBA00023125"/>
    </source>
</evidence>
<dbReference type="Gene3D" id="1.10.10.60">
    <property type="entry name" value="Homeodomain-like"/>
    <property type="match status" value="1"/>
</dbReference>
<keyword evidence="8" id="KW-1185">Reference proteome</keyword>
<dbReference type="PATRIC" id="fig|1121318.3.peg.3157"/>
<reference evidence="8" key="1">
    <citation type="submission" date="2015-08" db="EMBL/GenBank/DDBJ databases">
        <title>Genome sequence of the strict anaerobe Clostridium homopropionicum LuHBu1 (DSM 5847T).</title>
        <authorList>
            <person name="Poehlein A."/>
            <person name="Beck M."/>
            <person name="Schiel-Bengelsdorf B."/>
            <person name="Bengelsdorf F.R."/>
            <person name="Daniel R."/>
            <person name="Duerre P."/>
        </authorList>
    </citation>
    <scope>NUCLEOTIDE SEQUENCE [LARGE SCALE GENOMIC DNA]</scope>
    <source>
        <strain evidence="8">DSM 5847</strain>
    </source>
</reference>
<accession>A0A0L6Z638</accession>
<dbReference type="SUPFAM" id="SSF55785">
    <property type="entry name" value="PYP-like sensor domain (PAS domain)"/>
    <property type="match status" value="1"/>
</dbReference>
<dbReference type="InterPro" id="IPR013767">
    <property type="entry name" value="PAS_fold"/>
</dbReference>
<dbReference type="InterPro" id="IPR003593">
    <property type="entry name" value="AAA+_ATPase"/>
</dbReference>
<protein>
    <submittedName>
        <fullName evidence="7">Transcriptional regulatory protein ZraR</fullName>
    </submittedName>
</protein>
<dbReference type="InterPro" id="IPR025943">
    <property type="entry name" value="Sigma_54_int_dom_ATP-bd_2"/>
</dbReference>
<evidence type="ECO:0000256" key="1">
    <source>
        <dbReference type="ARBA" id="ARBA00022741"/>
    </source>
</evidence>
<dbReference type="Gene3D" id="3.40.50.300">
    <property type="entry name" value="P-loop containing nucleotide triphosphate hydrolases"/>
    <property type="match status" value="1"/>
</dbReference>
<dbReference type="PROSITE" id="PS50045">
    <property type="entry name" value="SIGMA54_INTERACT_4"/>
    <property type="match status" value="1"/>
</dbReference>
<dbReference type="InterPro" id="IPR009057">
    <property type="entry name" value="Homeodomain-like_sf"/>
</dbReference>
<feature type="domain" description="Sigma-54 factor interaction" evidence="6">
    <location>
        <begin position="161"/>
        <end position="390"/>
    </location>
</feature>
<dbReference type="InterPro" id="IPR058031">
    <property type="entry name" value="AAA_lid_NorR"/>
</dbReference>
<keyword evidence="4" id="KW-0238">DNA-binding</keyword>
<dbReference type="InterPro" id="IPR000014">
    <property type="entry name" value="PAS"/>
</dbReference>
<dbReference type="CDD" id="cd00130">
    <property type="entry name" value="PAS"/>
    <property type="match status" value="1"/>
</dbReference>
<evidence type="ECO:0000313" key="8">
    <source>
        <dbReference type="Proteomes" id="UP000037043"/>
    </source>
</evidence>
<name>A0A0L6Z638_9CLOT</name>
<dbReference type="Pfam" id="PF00158">
    <property type="entry name" value="Sigma54_activat"/>
    <property type="match status" value="1"/>
</dbReference>
<comment type="caution">
    <text evidence="7">The sequence shown here is derived from an EMBL/GenBank/DDBJ whole genome shotgun (WGS) entry which is preliminary data.</text>
</comment>
<dbReference type="CDD" id="cd00009">
    <property type="entry name" value="AAA"/>
    <property type="match status" value="1"/>
</dbReference>
<dbReference type="FunFam" id="3.40.50.300:FF:000006">
    <property type="entry name" value="DNA-binding transcriptional regulator NtrC"/>
    <property type="match status" value="1"/>
</dbReference>
<evidence type="ECO:0000259" key="6">
    <source>
        <dbReference type="PROSITE" id="PS50045"/>
    </source>
</evidence>
<dbReference type="Pfam" id="PF02954">
    <property type="entry name" value="HTH_8"/>
    <property type="match status" value="1"/>
</dbReference>
<dbReference type="GO" id="GO:0043565">
    <property type="term" value="F:sequence-specific DNA binding"/>
    <property type="evidence" value="ECO:0007669"/>
    <property type="project" value="InterPro"/>
</dbReference>
<dbReference type="Gene3D" id="1.10.8.60">
    <property type="match status" value="1"/>
</dbReference>
<dbReference type="InterPro" id="IPR035965">
    <property type="entry name" value="PAS-like_dom_sf"/>
</dbReference>
<keyword evidence="2" id="KW-0067">ATP-binding</keyword>
<dbReference type="PROSITE" id="PS00676">
    <property type="entry name" value="SIGMA54_INTERACT_2"/>
    <property type="match status" value="1"/>
</dbReference>
<evidence type="ECO:0000256" key="2">
    <source>
        <dbReference type="ARBA" id="ARBA00022840"/>
    </source>
</evidence>
<dbReference type="SUPFAM" id="SSF46689">
    <property type="entry name" value="Homeodomain-like"/>
    <property type="match status" value="1"/>
</dbReference>
<proteinExistence type="predicted"/>
<keyword evidence="5" id="KW-0804">Transcription</keyword>
<dbReference type="PROSITE" id="PS00675">
    <property type="entry name" value="SIGMA54_INTERACT_1"/>
    <property type="match status" value="1"/>
</dbReference>
<dbReference type="EMBL" id="LHUR01000042">
    <property type="protein sequence ID" value="KOA18263.1"/>
    <property type="molecule type" value="Genomic_DNA"/>
</dbReference>
<dbReference type="SMART" id="SM00382">
    <property type="entry name" value="AAA"/>
    <property type="match status" value="1"/>
</dbReference>
<organism evidence="7 8">
    <name type="scientific">Clostridium homopropionicum DSM 5847</name>
    <dbReference type="NCBI Taxonomy" id="1121318"/>
    <lineage>
        <taxon>Bacteria</taxon>
        <taxon>Bacillati</taxon>
        <taxon>Bacillota</taxon>
        <taxon>Clostridia</taxon>
        <taxon>Eubacteriales</taxon>
        <taxon>Clostridiaceae</taxon>
        <taxon>Clostridium</taxon>
    </lineage>
</organism>
<dbReference type="Pfam" id="PF25601">
    <property type="entry name" value="AAA_lid_14"/>
    <property type="match status" value="1"/>
</dbReference>
<gene>
    <name evidence="7" type="primary">zraR_6</name>
    <name evidence="7" type="ORF">CLHOM_31600</name>
</gene>
<dbReference type="GO" id="GO:0006355">
    <property type="term" value="P:regulation of DNA-templated transcription"/>
    <property type="evidence" value="ECO:0007669"/>
    <property type="project" value="InterPro"/>
</dbReference>
<dbReference type="InterPro" id="IPR027417">
    <property type="entry name" value="P-loop_NTPase"/>
</dbReference>
<dbReference type="InterPro" id="IPR002197">
    <property type="entry name" value="HTH_Fis"/>
</dbReference>